<evidence type="ECO:0000256" key="6">
    <source>
        <dbReference type="ARBA" id="ARBA00023136"/>
    </source>
</evidence>
<evidence type="ECO:0000256" key="5">
    <source>
        <dbReference type="ARBA" id="ARBA00022989"/>
    </source>
</evidence>
<organism evidence="9 10">
    <name type="scientific">Alishewanella longhuensis</name>
    <dbReference type="NCBI Taxonomy" id="1091037"/>
    <lineage>
        <taxon>Bacteria</taxon>
        <taxon>Pseudomonadati</taxon>
        <taxon>Pseudomonadota</taxon>
        <taxon>Gammaproteobacteria</taxon>
        <taxon>Alteromonadales</taxon>
        <taxon>Alteromonadaceae</taxon>
        <taxon>Alishewanella</taxon>
    </lineage>
</organism>
<evidence type="ECO:0000256" key="2">
    <source>
        <dbReference type="ARBA" id="ARBA00005745"/>
    </source>
</evidence>
<evidence type="ECO:0000256" key="3">
    <source>
        <dbReference type="ARBA" id="ARBA00022475"/>
    </source>
</evidence>
<dbReference type="InterPro" id="IPR042094">
    <property type="entry name" value="T2SS_GspF_sf"/>
</dbReference>
<gene>
    <name evidence="9" type="ORF">GCM10010919_17310</name>
</gene>
<dbReference type="InterPro" id="IPR018076">
    <property type="entry name" value="T2SS_GspF_dom"/>
</dbReference>
<evidence type="ECO:0000256" key="1">
    <source>
        <dbReference type="ARBA" id="ARBA00004651"/>
    </source>
</evidence>
<sequence length="395" mass="44394">MPIYHYKTYNQSGTLVKGKIDSANEDEARRKLTADGLLIVELYQQSTATDLTLFANTSLNKKDIELFTTELALLFRSGIKLDKGLQILGENLAKPYLQSFVLNVAQSVRKGNSLSQALSEYSVFDNLYINMVKIAEETGDYRNVFEKLAEDLKNELALREKVIQSLTYPAVILFVCVMSLLFIFNYVVPNMTGLFNEQTDLPGYTVALLGISTFFQLYQFHLFFIIAVTVFSLWYFREQPFAKNVFKTLRTLSPVNVLIEQIKFNSAVASMLKAGIKVDKALRMGAEVLRTPALSQEVIICVESIRRGESLSESLGLSQLYPPFYKSLLKIGEESGQLTEVFNEIADRSRQKFYAWVAKFTSLLEPLLILVMGGIVGSVVVIMMLSISSVTDVGF</sequence>
<keyword evidence="10" id="KW-1185">Reference proteome</keyword>
<dbReference type="PANTHER" id="PTHR30012">
    <property type="entry name" value="GENERAL SECRETION PATHWAY PROTEIN"/>
    <property type="match status" value="1"/>
</dbReference>
<evidence type="ECO:0000256" key="4">
    <source>
        <dbReference type="ARBA" id="ARBA00022692"/>
    </source>
</evidence>
<comment type="similarity">
    <text evidence="2">Belongs to the GSP F family.</text>
</comment>
<evidence type="ECO:0000313" key="10">
    <source>
        <dbReference type="Proteomes" id="UP000659697"/>
    </source>
</evidence>
<comment type="subcellular location">
    <subcellularLocation>
        <location evidence="1">Cell membrane</location>
        <topology evidence="1">Multi-pass membrane protein</topology>
    </subcellularLocation>
</comment>
<dbReference type="Pfam" id="PF00482">
    <property type="entry name" value="T2SSF"/>
    <property type="match status" value="2"/>
</dbReference>
<dbReference type="EMBL" id="BNAO01000003">
    <property type="protein sequence ID" value="GHG68120.1"/>
    <property type="molecule type" value="Genomic_DNA"/>
</dbReference>
<name>A0ABQ3KYN9_9ALTE</name>
<accession>A0ABQ3KYN9</accession>
<feature type="transmembrane region" description="Helical" evidence="7">
    <location>
        <begin position="166"/>
        <end position="188"/>
    </location>
</feature>
<dbReference type="InterPro" id="IPR003004">
    <property type="entry name" value="GspF/PilC"/>
</dbReference>
<feature type="domain" description="Type II secretion system protein GspF" evidence="8">
    <location>
        <begin position="268"/>
        <end position="385"/>
    </location>
</feature>
<feature type="transmembrane region" description="Helical" evidence="7">
    <location>
        <begin position="208"/>
        <end position="236"/>
    </location>
</feature>
<evidence type="ECO:0000313" key="9">
    <source>
        <dbReference type="EMBL" id="GHG68120.1"/>
    </source>
</evidence>
<dbReference type="Proteomes" id="UP000659697">
    <property type="component" value="Unassembled WGS sequence"/>
</dbReference>
<evidence type="ECO:0000259" key="8">
    <source>
        <dbReference type="Pfam" id="PF00482"/>
    </source>
</evidence>
<keyword evidence="4 7" id="KW-0812">Transmembrane</keyword>
<evidence type="ECO:0000256" key="7">
    <source>
        <dbReference type="SAM" id="Phobius"/>
    </source>
</evidence>
<dbReference type="PANTHER" id="PTHR30012:SF0">
    <property type="entry name" value="TYPE II SECRETION SYSTEM PROTEIN F-RELATED"/>
    <property type="match status" value="1"/>
</dbReference>
<keyword evidence="5 7" id="KW-1133">Transmembrane helix</keyword>
<keyword evidence="3" id="KW-1003">Cell membrane</keyword>
<protein>
    <submittedName>
        <fullName evidence="9">Type II secretion system protein F</fullName>
    </submittedName>
</protein>
<keyword evidence="6 7" id="KW-0472">Membrane</keyword>
<dbReference type="RefSeq" id="WP_189432318.1">
    <property type="nucleotide sequence ID" value="NZ_BNAO01000003.1"/>
</dbReference>
<dbReference type="PRINTS" id="PR00812">
    <property type="entry name" value="BCTERIALGSPF"/>
</dbReference>
<reference evidence="10" key="1">
    <citation type="journal article" date="2019" name="Int. J. Syst. Evol. Microbiol.">
        <title>The Global Catalogue of Microorganisms (GCM) 10K type strain sequencing project: providing services to taxonomists for standard genome sequencing and annotation.</title>
        <authorList>
            <consortium name="The Broad Institute Genomics Platform"/>
            <consortium name="The Broad Institute Genome Sequencing Center for Infectious Disease"/>
            <person name="Wu L."/>
            <person name="Ma J."/>
        </authorList>
    </citation>
    <scope>NUCLEOTIDE SEQUENCE [LARGE SCALE GENOMIC DNA]</scope>
    <source>
        <strain evidence="10">CGMCC 1.7003</strain>
    </source>
</reference>
<proteinExistence type="inferred from homology"/>
<comment type="caution">
    <text evidence="9">The sequence shown here is derived from an EMBL/GenBank/DDBJ whole genome shotgun (WGS) entry which is preliminary data.</text>
</comment>
<feature type="transmembrane region" description="Helical" evidence="7">
    <location>
        <begin position="367"/>
        <end position="387"/>
    </location>
</feature>
<dbReference type="Gene3D" id="1.20.81.30">
    <property type="entry name" value="Type II secretion system (T2SS), domain F"/>
    <property type="match status" value="2"/>
</dbReference>
<feature type="domain" description="Type II secretion system protein GspF" evidence="8">
    <location>
        <begin position="67"/>
        <end position="189"/>
    </location>
</feature>